<proteinExistence type="predicted"/>
<dbReference type="AlphaFoldDB" id="Q5F1X8"/>
<evidence type="ECO:0000313" key="1">
    <source>
        <dbReference type="EMBL" id="BAD89457.1"/>
    </source>
</evidence>
<dbReference type="EMBL" id="AP008246">
    <property type="protein sequence ID" value="BAD89457.1"/>
    <property type="molecule type" value="Genomic_DNA"/>
</dbReference>
<accession>Q5F1X8</accession>
<name>Q5F1X8_ORYSJ</name>
<reference evidence="1" key="1">
    <citation type="submission" date="2005-01" db="EMBL/GenBank/DDBJ databases">
        <title>Oryza sativa nipponbare(GA3) genomic DNA, chromosome 1, BAC clone:B1642C07.</title>
        <authorList>
            <person name="Sasaki T."/>
            <person name="Matsumoto T."/>
            <person name="Fujisawa M."/>
        </authorList>
    </citation>
    <scope>NUCLEOTIDE SEQUENCE</scope>
</reference>
<sequence>MEWVITVITTIKTQQIGLTACEFGWRRVGANPGATRGGGEGENGRLGGRGEIVLGGGFGRARTASSDGFLRRSSSRLCRRQDWCGDDGLRASDGRRCAKAVGHVQAAPRPTRSGSARG</sequence>
<protein>
    <submittedName>
        <fullName evidence="1">Uncharacterized protein B1642C07.45</fullName>
    </submittedName>
</protein>
<gene>
    <name evidence="1" type="primary">B1642C07.45</name>
</gene>
<organism evidence="1">
    <name type="scientific">Oryza sativa subsp. japonica</name>
    <name type="common">Rice</name>
    <dbReference type="NCBI Taxonomy" id="39947"/>
    <lineage>
        <taxon>Eukaryota</taxon>
        <taxon>Viridiplantae</taxon>
        <taxon>Streptophyta</taxon>
        <taxon>Embryophyta</taxon>
        <taxon>Tracheophyta</taxon>
        <taxon>Spermatophyta</taxon>
        <taxon>Magnoliopsida</taxon>
        <taxon>Liliopsida</taxon>
        <taxon>Poales</taxon>
        <taxon>Poaceae</taxon>
        <taxon>BOP clade</taxon>
        <taxon>Oryzoideae</taxon>
        <taxon>Oryzeae</taxon>
        <taxon>Oryzinae</taxon>
        <taxon>Oryza</taxon>
        <taxon>Oryza sativa</taxon>
    </lineage>
</organism>